<dbReference type="InterPro" id="IPR013378">
    <property type="entry name" value="InlB-like_B-rpt"/>
</dbReference>
<sequence length="378" mass="43097">MENLERTGYRFDGWFVDEARTKRINPGGKLPGSVTLYDKWIPITYSVTYDLGGGQNSEKNPQFITIESGLKKLYPSHKDGMVFAGWRWNGKLVEYLPEGIHEDIHLEAVYGKRPLISFETFEGARIADRQTNDAGKLDAFRPPMRLGYDFTGWYFDESLMHPVSENQIFKQDTVLYAGWKKSVYSITYNLNGGYFADHPIEEFCYDTPTCFLDKPVKPGFIFKGWKDRRGRILRSLMKGSMGERVLSAVWEKDNPEVHIMGETPQPLEPLIIEPQETQEEILSSSIETTEFNVQDLDPIKTEMNSLPAKPLQNPGIPKEANSSEQETKIDVSPANAPEQIQVQTGIEQKPVHEPKERVVLSRKARRMAAPDRFASKNS</sequence>
<comment type="caution">
    <text evidence="3">The sequence shown here is derived from an EMBL/GenBank/DDBJ whole genome shotgun (WGS) entry which is preliminary data.</text>
</comment>
<evidence type="ECO:0000256" key="1">
    <source>
        <dbReference type="ARBA" id="ARBA00004196"/>
    </source>
</evidence>
<proteinExistence type="predicted"/>
<dbReference type="Proteomes" id="UP000186341">
    <property type="component" value="Unassembled WGS sequence"/>
</dbReference>
<feature type="compositionally biased region" description="Basic and acidic residues" evidence="2">
    <location>
        <begin position="349"/>
        <end position="359"/>
    </location>
</feature>
<keyword evidence="4" id="KW-1185">Reference proteome</keyword>
<dbReference type="GeneID" id="82203496"/>
<dbReference type="InterPro" id="IPR042229">
    <property type="entry name" value="Listeria/Bacterioides_rpt_sf"/>
</dbReference>
<protein>
    <recommendedName>
        <fullName evidence="5">Bacterial repeat domain-containing protein</fullName>
    </recommendedName>
</protein>
<accession>A0A1U7NE37</accession>
<dbReference type="Gene3D" id="2.60.40.4270">
    <property type="entry name" value="Listeria-Bacteroides repeat domain"/>
    <property type="match status" value="2"/>
</dbReference>
<organism evidence="3 4">
    <name type="scientific">Ileibacterium valens</name>
    <dbReference type="NCBI Taxonomy" id="1862668"/>
    <lineage>
        <taxon>Bacteria</taxon>
        <taxon>Bacillati</taxon>
        <taxon>Bacillota</taxon>
        <taxon>Erysipelotrichia</taxon>
        <taxon>Erysipelotrichales</taxon>
        <taxon>Erysipelotrichaceae</taxon>
        <taxon>Ileibacterium</taxon>
    </lineage>
</organism>
<dbReference type="RefSeq" id="WP_075820689.1">
    <property type="nucleotide sequence ID" value="NZ_CAPNHH010000091.1"/>
</dbReference>
<evidence type="ECO:0000313" key="4">
    <source>
        <dbReference type="Proteomes" id="UP000186341"/>
    </source>
</evidence>
<dbReference type="Pfam" id="PF09479">
    <property type="entry name" value="Flg_new"/>
    <property type="match status" value="4"/>
</dbReference>
<evidence type="ECO:0000313" key="3">
    <source>
        <dbReference type="EMBL" id="OLU37674.1"/>
    </source>
</evidence>
<dbReference type="NCBIfam" id="TIGR02543">
    <property type="entry name" value="List_Bact_rpt"/>
    <property type="match status" value="2"/>
</dbReference>
<dbReference type="AlphaFoldDB" id="A0A1U7NE37"/>
<evidence type="ECO:0000256" key="2">
    <source>
        <dbReference type="SAM" id="MobiDB-lite"/>
    </source>
</evidence>
<gene>
    <name evidence="3" type="ORF">BO222_10055</name>
</gene>
<feature type="region of interest" description="Disordered" evidence="2">
    <location>
        <begin position="306"/>
        <end position="378"/>
    </location>
</feature>
<evidence type="ECO:0008006" key="5">
    <source>
        <dbReference type="Google" id="ProtNLM"/>
    </source>
</evidence>
<dbReference type="OrthoDB" id="1655984at2"/>
<comment type="subcellular location">
    <subcellularLocation>
        <location evidence="1">Cell envelope</location>
    </subcellularLocation>
</comment>
<reference evidence="3 4" key="1">
    <citation type="submission" date="2016-11" db="EMBL/GenBank/DDBJ databases">
        <title>Description of two novel members of the family Erysipelotrichaceae: Ileibacterium lipovorans gen. nov., sp. nov. and Dubosiella newyorkensis, gen. nov., sp. nov.</title>
        <authorList>
            <person name="Cox L.M."/>
            <person name="Sohn J."/>
            <person name="Tyrrell K.L."/>
            <person name="Citron D.M."/>
            <person name="Lawson P.A."/>
            <person name="Patel N.B."/>
            <person name="Iizumi T."/>
            <person name="Perez-Perez G.I."/>
            <person name="Goldstein E.J."/>
            <person name="Blaser M.J."/>
        </authorList>
    </citation>
    <scope>NUCLEOTIDE SEQUENCE [LARGE SCALE GENOMIC DNA]</scope>
    <source>
        <strain evidence="3 4">NYU-BL-A3</strain>
    </source>
</reference>
<name>A0A1U7NE37_9FIRM</name>
<dbReference type="GO" id="GO:0030313">
    <property type="term" value="C:cell envelope"/>
    <property type="evidence" value="ECO:0007669"/>
    <property type="project" value="UniProtKB-SubCell"/>
</dbReference>
<dbReference type="EMBL" id="MPJW01000193">
    <property type="protein sequence ID" value="OLU37674.1"/>
    <property type="molecule type" value="Genomic_DNA"/>
</dbReference>